<evidence type="ECO:0000256" key="3">
    <source>
        <dbReference type="ARBA" id="ARBA00022840"/>
    </source>
</evidence>
<dbReference type="STRING" id="1225564.AA309_04115"/>
<sequence>MTSLVVKSCGPMTSLQDWGRIGYQRFGVSPSGAMDRRYLAMANALVGNAPETAAVEFMNLGGILTCEGGELRLALVGAGCTASINDVLVEPNTTIALREGNTLQVGHARTGTFAYLAVAGGFLIEPQLGSLSFHPRSRLGGLKGEPLKAGDRLPCKPDKQDRAPMHLPLDPSQETGPIRVMMGPQDDYFTEDAIRTFLSAEFVISPQADRMGFQLNGPQLEHAKGFNIVSDGIVDGHIQVPGSGLPIVLMRDRQTAGGYPKIATIISADLARFAQMRPGSPVRFRAASREEAVAAARQMKEWIAALPSALVPLRFDLTTEHLLSTNLIGGMVDALSHKASDHSA</sequence>
<evidence type="ECO:0000259" key="5">
    <source>
        <dbReference type="SMART" id="SM00797"/>
    </source>
</evidence>
<evidence type="ECO:0000256" key="4">
    <source>
        <dbReference type="SAM" id="MobiDB-lite"/>
    </source>
</evidence>
<dbReference type="SMART" id="SM00797">
    <property type="entry name" value="AHS2"/>
    <property type="match status" value="1"/>
</dbReference>
<organism evidence="6 7">
    <name type="scientific">Microvirga vignae</name>
    <dbReference type="NCBI Taxonomy" id="1225564"/>
    <lineage>
        <taxon>Bacteria</taxon>
        <taxon>Pseudomonadati</taxon>
        <taxon>Pseudomonadota</taxon>
        <taxon>Alphaproteobacteria</taxon>
        <taxon>Hyphomicrobiales</taxon>
        <taxon>Methylobacteriaceae</taxon>
        <taxon>Microvirga</taxon>
    </lineage>
</organism>
<reference evidence="6 7" key="1">
    <citation type="submission" date="2015-05" db="EMBL/GenBank/DDBJ databases">
        <title>Draft genome sequence of Microvirga vignae strain BR3299, a novel nitrogen fixing bacteria isolated from Brazil semi-aired region.</title>
        <authorList>
            <person name="Zilli J.E."/>
            <person name="Passos S.R."/>
            <person name="Leite J."/>
            <person name="Baldani J.I."/>
            <person name="Xavier G.R."/>
            <person name="Rumjaneck N.G."/>
            <person name="Simoes-Araujo J.L."/>
        </authorList>
    </citation>
    <scope>NUCLEOTIDE SEQUENCE [LARGE SCALE GENOMIC DNA]</scope>
    <source>
        <strain evidence="6 7">BR3299</strain>
    </source>
</reference>
<evidence type="ECO:0000313" key="7">
    <source>
        <dbReference type="Proteomes" id="UP000035489"/>
    </source>
</evidence>
<feature type="region of interest" description="Disordered" evidence="4">
    <location>
        <begin position="142"/>
        <end position="178"/>
    </location>
</feature>
<dbReference type="AlphaFoldDB" id="A0A0H1RGS0"/>
<dbReference type="InterPro" id="IPR003778">
    <property type="entry name" value="CT_A_B"/>
</dbReference>
<feature type="compositionally biased region" description="Basic and acidic residues" evidence="4">
    <location>
        <begin position="145"/>
        <end position="164"/>
    </location>
</feature>
<feature type="domain" description="Carboxyltransferase" evidence="5">
    <location>
        <begin position="25"/>
        <end position="302"/>
    </location>
</feature>
<dbReference type="Pfam" id="PF02626">
    <property type="entry name" value="CT_A_B"/>
    <property type="match status" value="1"/>
</dbReference>
<dbReference type="GO" id="GO:0005524">
    <property type="term" value="F:ATP binding"/>
    <property type="evidence" value="ECO:0007669"/>
    <property type="project" value="UniProtKB-KW"/>
</dbReference>
<dbReference type="GO" id="GO:0016787">
    <property type="term" value="F:hydrolase activity"/>
    <property type="evidence" value="ECO:0007669"/>
    <property type="project" value="UniProtKB-KW"/>
</dbReference>
<evidence type="ECO:0000256" key="2">
    <source>
        <dbReference type="ARBA" id="ARBA00022801"/>
    </source>
</evidence>
<protein>
    <recommendedName>
        <fullName evidence="5">Carboxyltransferase domain-containing protein</fullName>
    </recommendedName>
</protein>
<dbReference type="PATRIC" id="fig|1225564.3.peg.1081"/>
<dbReference type="InterPro" id="IPR052708">
    <property type="entry name" value="PxpC"/>
</dbReference>
<dbReference type="Proteomes" id="UP000035489">
    <property type="component" value="Unassembled WGS sequence"/>
</dbReference>
<keyword evidence="2" id="KW-0378">Hydrolase</keyword>
<dbReference type="PANTHER" id="PTHR43309">
    <property type="entry name" value="5-OXOPROLINASE SUBUNIT C"/>
    <property type="match status" value="1"/>
</dbReference>
<dbReference type="OrthoDB" id="9768696at2"/>
<evidence type="ECO:0000313" key="6">
    <source>
        <dbReference type="EMBL" id="KLK94420.1"/>
    </source>
</evidence>
<dbReference type="InterPro" id="IPR029000">
    <property type="entry name" value="Cyclophilin-like_dom_sf"/>
</dbReference>
<gene>
    <name evidence="6" type="ORF">AA309_04115</name>
</gene>
<keyword evidence="3" id="KW-0067">ATP-binding</keyword>
<accession>A0A0H1RGS0</accession>
<dbReference type="EMBL" id="LCYG01000014">
    <property type="protein sequence ID" value="KLK94420.1"/>
    <property type="molecule type" value="Genomic_DNA"/>
</dbReference>
<dbReference type="RefSeq" id="WP_047187712.1">
    <property type="nucleotide sequence ID" value="NZ_LCYG01000014.1"/>
</dbReference>
<evidence type="ECO:0000256" key="1">
    <source>
        <dbReference type="ARBA" id="ARBA00022741"/>
    </source>
</evidence>
<comment type="caution">
    <text evidence="6">The sequence shown here is derived from an EMBL/GenBank/DDBJ whole genome shotgun (WGS) entry which is preliminary data.</text>
</comment>
<dbReference type="PANTHER" id="PTHR43309:SF5">
    <property type="entry name" value="5-OXOPROLINASE SUBUNIT C"/>
    <property type="match status" value="1"/>
</dbReference>
<dbReference type="NCBIfam" id="TIGR00724">
    <property type="entry name" value="urea_amlyse_rel"/>
    <property type="match status" value="1"/>
</dbReference>
<keyword evidence="1" id="KW-0547">Nucleotide-binding</keyword>
<dbReference type="Gene3D" id="2.40.100.10">
    <property type="entry name" value="Cyclophilin-like"/>
    <property type="match status" value="1"/>
</dbReference>
<dbReference type="SUPFAM" id="SSF50891">
    <property type="entry name" value="Cyclophilin-like"/>
    <property type="match status" value="1"/>
</dbReference>
<keyword evidence="7" id="KW-1185">Reference proteome</keyword>
<name>A0A0H1RGS0_9HYPH</name>
<proteinExistence type="predicted"/>